<organism evidence="1 2">
    <name type="scientific">Gossypium arboreum</name>
    <name type="common">Tree cotton</name>
    <name type="synonym">Gossypium nanking</name>
    <dbReference type="NCBI Taxonomy" id="29729"/>
    <lineage>
        <taxon>Eukaryota</taxon>
        <taxon>Viridiplantae</taxon>
        <taxon>Streptophyta</taxon>
        <taxon>Embryophyta</taxon>
        <taxon>Tracheophyta</taxon>
        <taxon>Spermatophyta</taxon>
        <taxon>Magnoliopsida</taxon>
        <taxon>eudicotyledons</taxon>
        <taxon>Gunneridae</taxon>
        <taxon>Pentapetalae</taxon>
        <taxon>rosids</taxon>
        <taxon>malvids</taxon>
        <taxon>Malvales</taxon>
        <taxon>Malvaceae</taxon>
        <taxon>Malvoideae</taxon>
        <taxon>Gossypium</taxon>
    </lineage>
</organism>
<dbReference type="AlphaFoldDB" id="A0A0B0PCW3"/>
<gene>
    <name evidence="1" type="ORF">F383_29528</name>
</gene>
<name>A0A0B0PCW3_GOSAR</name>
<dbReference type="Proteomes" id="UP000032142">
    <property type="component" value="Unassembled WGS sequence"/>
</dbReference>
<protein>
    <submittedName>
        <fullName evidence="1">Uncharacterized protein</fullName>
    </submittedName>
</protein>
<proteinExistence type="predicted"/>
<sequence>MIGQGNRDLGLNRENTRLWTKLINCRFRIRVFSGRLRVGDRRRQHYTIKPIPLEY</sequence>
<reference evidence="2" key="1">
    <citation type="submission" date="2014-09" db="EMBL/GenBank/DDBJ databases">
        <authorList>
            <person name="Mudge J."/>
            <person name="Ramaraj T."/>
            <person name="Lindquist I.E."/>
            <person name="Bharti A.K."/>
            <person name="Sundararajan A."/>
            <person name="Cameron C.T."/>
            <person name="Woodward J.E."/>
            <person name="May G.D."/>
            <person name="Brubaker C."/>
            <person name="Broadhvest J."/>
            <person name="Wilkins T.A."/>
        </authorList>
    </citation>
    <scope>NUCLEOTIDE SEQUENCE</scope>
    <source>
        <strain evidence="2">cv. AKA8401</strain>
    </source>
</reference>
<dbReference type="EMBL" id="KN422738">
    <property type="protein sequence ID" value="KHG22752.1"/>
    <property type="molecule type" value="Genomic_DNA"/>
</dbReference>
<evidence type="ECO:0000313" key="1">
    <source>
        <dbReference type="EMBL" id="KHG22752.1"/>
    </source>
</evidence>
<keyword evidence="2" id="KW-1185">Reference proteome</keyword>
<evidence type="ECO:0000313" key="2">
    <source>
        <dbReference type="Proteomes" id="UP000032142"/>
    </source>
</evidence>
<accession>A0A0B0PCW3</accession>